<reference evidence="6" key="1">
    <citation type="submission" date="2016-10" db="EMBL/GenBank/DDBJ databases">
        <authorList>
            <person name="Varghese N."/>
            <person name="Submissions S."/>
        </authorList>
    </citation>
    <scope>NUCLEOTIDE SEQUENCE [LARGE SCALE GENOMIC DNA]</scope>
    <source>
        <strain evidence="6">IBRC-M 10403</strain>
    </source>
</reference>
<organism evidence="5 6">
    <name type="scientific">Actinokineospora iranica</name>
    <dbReference type="NCBI Taxonomy" id="1271860"/>
    <lineage>
        <taxon>Bacteria</taxon>
        <taxon>Bacillati</taxon>
        <taxon>Actinomycetota</taxon>
        <taxon>Actinomycetes</taxon>
        <taxon>Pseudonocardiales</taxon>
        <taxon>Pseudonocardiaceae</taxon>
        <taxon>Actinokineospora</taxon>
    </lineage>
</organism>
<keyword evidence="4" id="KW-0812">Transmembrane</keyword>
<dbReference type="AlphaFoldDB" id="A0A1G6YSC6"/>
<keyword evidence="2 4" id="KW-0472">Membrane</keyword>
<dbReference type="STRING" id="1271860.SAMN05216174_1239"/>
<feature type="region of interest" description="Disordered" evidence="3">
    <location>
        <begin position="1"/>
        <end position="24"/>
    </location>
</feature>
<evidence type="ECO:0000256" key="3">
    <source>
        <dbReference type="SAM" id="MobiDB-lite"/>
    </source>
</evidence>
<dbReference type="Proteomes" id="UP000199501">
    <property type="component" value="Unassembled WGS sequence"/>
</dbReference>
<comment type="subcellular location">
    <subcellularLocation>
        <location evidence="1">Membrane</location>
    </subcellularLocation>
</comment>
<keyword evidence="6" id="KW-1185">Reference proteome</keyword>
<dbReference type="PANTHER" id="PTHR37042">
    <property type="entry name" value="OUTER MEMBRANE PROTEIN RV1973"/>
    <property type="match status" value="1"/>
</dbReference>
<dbReference type="PANTHER" id="PTHR37042:SF4">
    <property type="entry name" value="OUTER MEMBRANE PROTEIN RV1973"/>
    <property type="match status" value="1"/>
</dbReference>
<accession>A0A1G6YSC6</accession>
<name>A0A1G6YSC6_9PSEU</name>
<proteinExistence type="predicted"/>
<evidence type="ECO:0000256" key="1">
    <source>
        <dbReference type="ARBA" id="ARBA00004370"/>
    </source>
</evidence>
<keyword evidence="4" id="KW-1133">Transmembrane helix</keyword>
<dbReference type="GO" id="GO:0016020">
    <property type="term" value="C:membrane"/>
    <property type="evidence" value="ECO:0007669"/>
    <property type="project" value="UniProtKB-SubCell"/>
</dbReference>
<sequence length="193" mass="20473">MTSVPTREADMNNTDSDTDTDPQRTARSPLLVVAAAVLAVALGFALWAGYGLYSAETDQDAARAAERDNALAAARSGVATFNTLDYREVDKGLDRWLAGSTGGLREELAQTREASKQRVIEAKTTSEGRVTDAALTDLDTERGTAKAIAAVEIVVIPDGGQPATKRSRFQAELTRTESGWLLSALGQVPMSTA</sequence>
<evidence type="ECO:0000313" key="6">
    <source>
        <dbReference type="Proteomes" id="UP000199501"/>
    </source>
</evidence>
<dbReference type="OrthoDB" id="3472661at2"/>
<evidence type="ECO:0000256" key="2">
    <source>
        <dbReference type="ARBA" id="ARBA00023136"/>
    </source>
</evidence>
<evidence type="ECO:0000313" key="5">
    <source>
        <dbReference type="EMBL" id="SDD92933.1"/>
    </source>
</evidence>
<gene>
    <name evidence="5" type="ORF">SAMN05216174_1239</name>
</gene>
<feature type="transmembrane region" description="Helical" evidence="4">
    <location>
        <begin position="30"/>
        <end position="53"/>
    </location>
</feature>
<dbReference type="EMBL" id="FMZZ01000023">
    <property type="protein sequence ID" value="SDD92933.1"/>
    <property type="molecule type" value="Genomic_DNA"/>
</dbReference>
<evidence type="ECO:0000256" key="4">
    <source>
        <dbReference type="SAM" id="Phobius"/>
    </source>
</evidence>
<protein>
    <submittedName>
        <fullName evidence="5">Mce-associated membrane protein</fullName>
    </submittedName>
</protein>